<dbReference type="RefSeq" id="XP_067180354.1">
    <property type="nucleotide sequence ID" value="XM_067323403.1"/>
</dbReference>
<reference evidence="2 3" key="1">
    <citation type="submission" date="2021-03" db="EMBL/GenBank/DDBJ databases">
        <title>Leishmania (Mundinia) martiniquensis Genome sequencing and assembly.</title>
        <authorList>
            <person name="Almutairi H."/>
            <person name="Gatherer D."/>
        </authorList>
    </citation>
    <scope>NUCLEOTIDE SEQUENCE [LARGE SCALE GENOMIC DNA]</scope>
    <source>
        <strain evidence="2">LSCM1</strain>
    </source>
</reference>
<dbReference type="GeneID" id="92515915"/>
<comment type="caution">
    <text evidence="2">The sequence shown here is derived from an EMBL/GenBank/DDBJ whole genome shotgun (WGS) entry which is preliminary data.</text>
</comment>
<accession>A0A836KQT4</accession>
<dbReference type="Proteomes" id="UP000673552">
    <property type="component" value="Chromosome 13"/>
</dbReference>
<feature type="compositionally biased region" description="Basic and acidic residues" evidence="1">
    <location>
        <begin position="344"/>
        <end position="360"/>
    </location>
</feature>
<evidence type="ECO:0000256" key="1">
    <source>
        <dbReference type="SAM" id="MobiDB-lite"/>
    </source>
</evidence>
<gene>
    <name evidence="2" type="ORF">LSCM1_05969</name>
</gene>
<dbReference type="AlphaFoldDB" id="A0A836KQT4"/>
<sequence length="489" mass="52341">MVDACPTSGGATLSEVAREWYCFVAKLVIGEVAAADIGCYRSAHHTRWMERCSLTSETVDEGERCSRQRAERSPSEHLISQLARLCPLVCPTAGGDGLCGDAETLPTTDRAAFPFPLSSASAGIVEVSPWWQYITASLLPNWWVGAASAIDALCDAVDRYVDSTVLLPTACSPVCLLLAAALGGQSLSQIEAELTEESCIMAGLLLHRDVRPRSGPSYATVVSPVLVVLDLDGTLLRSPLSTVSLLAAQAATAAEVRALFVDADFLGAFCEAVNRQGHELAICSLTEGTADQRATCLSVAEAVLCLLSRVLPPTRSYLTSTEDVVCLPRSMAGPGKMYHLQELQQRRNARDEGQCSRKSETPPSPPQQQKQQADDTGAEAADDVGDFMQTGVSPSPPRTSSPRDDMLGGQQNRSTLLLPKWLSTDMVLIDDDRENCRMAVTQGYHAVPCAETGMSVSWYAANPELQVLLGIPASEVVPRSDASSQRAQL</sequence>
<proteinExistence type="predicted"/>
<dbReference type="OrthoDB" id="260227at2759"/>
<dbReference type="KEGG" id="lmat:92515915"/>
<feature type="region of interest" description="Disordered" evidence="1">
    <location>
        <begin position="344"/>
        <end position="412"/>
    </location>
</feature>
<evidence type="ECO:0000313" key="2">
    <source>
        <dbReference type="EMBL" id="KAG5484114.1"/>
    </source>
</evidence>
<feature type="compositionally biased region" description="Acidic residues" evidence="1">
    <location>
        <begin position="376"/>
        <end position="385"/>
    </location>
</feature>
<keyword evidence="3" id="KW-1185">Reference proteome</keyword>
<protein>
    <submittedName>
        <fullName evidence="2">Uncharacterized protein</fullName>
    </submittedName>
</protein>
<dbReference type="EMBL" id="JAFEUZ010000013">
    <property type="protein sequence ID" value="KAG5484114.1"/>
    <property type="molecule type" value="Genomic_DNA"/>
</dbReference>
<name>A0A836KQT4_9TRYP</name>
<organism evidence="2 3">
    <name type="scientific">Leishmania martiniquensis</name>
    <dbReference type="NCBI Taxonomy" id="1580590"/>
    <lineage>
        <taxon>Eukaryota</taxon>
        <taxon>Discoba</taxon>
        <taxon>Euglenozoa</taxon>
        <taxon>Kinetoplastea</taxon>
        <taxon>Metakinetoplastina</taxon>
        <taxon>Trypanosomatida</taxon>
        <taxon>Trypanosomatidae</taxon>
        <taxon>Leishmaniinae</taxon>
        <taxon>Leishmania</taxon>
    </lineage>
</organism>
<evidence type="ECO:0000313" key="3">
    <source>
        <dbReference type="Proteomes" id="UP000673552"/>
    </source>
</evidence>